<dbReference type="InterPro" id="IPR045321">
    <property type="entry name" value="Cts1-like"/>
</dbReference>
<evidence type="ECO:0000256" key="4">
    <source>
        <dbReference type="ARBA" id="ARBA00023024"/>
    </source>
</evidence>
<dbReference type="OrthoDB" id="6020543at2759"/>
<keyword evidence="6 8" id="KW-0326">Glycosidase</keyword>
<evidence type="ECO:0000256" key="3">
    <source>
        <dbReference type="ARBA" id="ARBA00022801"/>
    </source>
</evidence>
<dbReference type="Pfam" id="PF00704">
    <property type="entry name" value="Glyco_hydro_18"/>
    <property type="match status" value="1"/>
</dbReference>
<dbReference type="SUPFAM" id="SSF51445">
    <property type="entry name" value="(Trans)glycosidases"/>
    <property type="match status" value="1"/>
</dbReference>
<evidence type="ECO:0000256" key="9">
    <source>
        <dbReference type="SAM" id="MobiDB-lite"/>
    </source>
</evidence>
<proteinExistence type="predicted"/>
<dbReference type="PANTHER" id="PTHR45708:SF49">
    <property type="entry name" value="ENDOCHITINASE"/>
    <property type="match status" value="1"/>
</dbReference>
<dbReference type="GO" id="GO:0030246">
    <property type="term" value="F:carbohydrate binding"/>
    <property type="evidence" value="ECO:0007669"/>
    <property type="project" value="InterPro"/>
</dbReference>
<dbReference type="OMA" id="WDFGIWD"/>
<dbReference type="InParanoid" id="A0A168Q380"/>
<reference evidence="12" key="1">
    <citation type="submission" date="2016-04" db="EMBL/GenBank/DDBJ databases">
        <authorList>
            <person name="Evans L.H."/>
            <person name="Alamgir A."/>
            <person name="Owens N."/>
            <person name="Weber N.D."/>
            <person name="Virtaneva K."/>
            <person name="Barbian K."/>
            <person name="Babar A."/>
            <person name="Rosenke K."/>
        </authorList>
    </citation>
    <scope>NUCLEOTIDE SEQUENCE [LARGE SCALE GENOMIC DNA]</scope>
    <source>
        <strain evidence="12">CBS 101.48</strain>
    </source>
</reference>
<dbReference type="GO" id="GO:0008843">
    <property type="term" value="F:endochitinase activity"/>
    <property type="evidence" value="ECO:0007669"/>
    <property type="project" value="UniProtKB-EC"/>
</dbReference>
<dbReference type="AlphaFoldDB" id="A0A168Q380"/>
<comment type="catalytic activity">
    <reaction evidence="1">
        <text>Random endo-hydrolysis of N-acetyl-beta-D-glucosaminide (1-&gt;4)-beta-linkages in chitin and chitodextrins.</text>
        <dbReference type="EC" id="3.2.1.14"/>
    </reaction>
</comment>
<feature type="signal peptide" evidence="10">
    <location>
        <begin position="1"/>
        <end position="20"/>
    </location>
</feature>
<evidence type="ECO:0000256" key="1">
    <source>
        <dbReference type="ARBA" id="ARBA00000822"/>
    </source>
</evidence>
<dbReference type="SUPFAM" id="SSF51055">
    <property type="entry name" value="Carbohydrate binding domain"/>
    <property type="match status" value="2"/>
</dbReference>
<accession>A0A168Q380</accession>
<dbReference type="InterPro" id="IPR003610">
    <property type="entry name" value="CBM5/12"/>
</dbReference>
<name>A0A168Q380_ABSGL</name>
<dbReference type="GO" id="GO:0005576">
    <property type="term" value="C:extracellular region"/>
    <property type="evidence" value="ECO:0007669"/>
    <property type="project" value="InterPro"/>
</dbReference>
<gene>
    <name evidence="12" type="primary">ABSGL_09265.1 scaffold 10881</name>
</gene>
<dbReference type="PANTHER" id="PTHR45708">
    <property type="entry name" value="ENDOCHITINASE"/>
    <property type="match status" value="1"/>
</dbReference>
<feature type="region of interest" description="Disordered" evidence="9">
    <location>
        <begin position="396"/>
        <end position="430"/>
    </location>
</feature>
<evidence type="ECO:0000313" key="13">
    <source>
        <dbReference type="Proteomes" id="UP000078561"/>
    </source>
</evidence>
<dbReference type="InterPro" id="IPR050542">
    <property type="entry name" value="Glycosyl_Hydrlase18_Chitinase"/>
</dbReference>
<dbReference type="GO" id="GO:0000272">
    <property type="term" value="P:polysaccharide catabolic process"/>
    <property type="evidence" value="ECO:0007669"/>
    <property type="project" value="UniProtKB-KW"/>
</dbReference>
<dbReference type="EMBL" id="LT554138">
    <property type="protein sequence ID" value="SAM03436.1"/>
    <property type="molecule type" value="Genomic_DNA"/>
</dbReference>
<dbReference type="Proteomes" id="UP000078561">
    <property type="component" value="Unassembled WGS sequence"/>
</dbReference>
<dbReference type="PROSITE" id="PS01095">
    <property type="entry name" value="GH18_1"/>
    <property type="match status" value="1"/>
</dbReference>
<dbReference type="EC" id="3.2.1.14" evidence="2"/>
<evidence type="ECO:0000256" key="2">
    <source>
        <dbReference type="ARBA" id="ARBA00012729"/>
    </source>
</evidence>
<keyword evidence="4" id="KW-0146">Chitin degradation</keyword>
<evidence type="ECO:0000313" key="12">
    <source>
        <dbReference type="EMBL" id="SAM03436.1"/>
    </source>
</evidence>
<dbReference type="CDD" id="cd02877">
    <property type="entry name" value="GH18_hevamine_XipI_class_III"/>
    <property type="match status" value="1"/>
</dbReference>
<evidence type="ECO:0000256" key="5">
    <source>
        <dbReference type="ARBA" id="ARBA00023277"/>
    </source>
</evidence>
<keyword evidence="3 8" id="KW-0378">Hydrolase</keyword>
<evidence type="ECO:0000256" key="6">
    <source>
        <dbReference type="ARBA" id="ARBA00023295"/>
    </source>
</evidence>
<keyword evidence="13" id="KW-1185">Reference proteome</keyword>
<dbReference type="Gene3D" id="2.10.10.20">
    <property type="entry name" value="Carbohydrate-binding module superfamily 5/12"/>
    <property type="match status" value="2"/>
</dbReference>
<dbReference type="STRING" id="4829.A0A168Q380"/>
<dbReference type="InterPro" id="IPR001579">
    <property type="entry name" value="Glyco_hydro_18_chit_AS"/>
</dbReference>
<dbReference type="GO" id="GO:0006032">
    <property type="term" value="P:chitin catabolic process"/>
    <property type="evidence" value="ECO:0007669"/>
    <property type="project" value="UniProtKB-KW"/>
</dbReference>
<dbReference type="Gene3D" id="3.20.20.80">
    <property type="entry name" value="Glycosidases"/>
    <property type="match status" value="1"/>
</dbReference>
<dbReference type="PROSITE" id="PS51910">
    <property type="entry name" value="GH18_2"/>
    <property type="match status" value="1"/>
</dbReference>
<dbReference type="CDD" id="cd12215">
    <property type="entry name" value="ChiC_BD"/>
    <property type="match status" value="1"/>
</dbReference>
<keyword evidence="10" id="KW-0732">Signal</keyword>
<dbReference type="Pfam" id="PF02839">
    <property type="entry name" value="CBM_5_12"/>
    <property type="match status" value="1"/>
</dbReference>
<protein>
    <recommendedName>
        <fullName evidence="2">chitinase</fullName>
        <ecNumber evidence="2">3.2.1.14</ecNumber>
    </recommendedName>
</protein>
<evidence type="ECO:0000256" key="8">
    <source>
        <dbReference type="RuleBase" id="RU000489"/>
    </source>
</evidence>
<evidence type="ECO:0000259" key="11">
    <source>
        <dbReference type="PROSITE" id="PS51910"/>
    </source>
</evidence>
<evidence type="ECO:0000256" key="10">
    <source>
        <dbReference type="SAM" id="SignalP"/>
    </source>
</evidence>
<evidence type="ECO:0000256" key="7">
    <source>
        <dbReference type="ARBA" id="ARBA00023326"/>
    </source>
</evidence>
<keyword evidence="7" id="KW-0624">Polysaccharide degradation</keyword>
<dbReference type="InterPro" id="IPR017853">
    <property type="entry name" value="GH"/>
</dbReference>
<organism evidence="12">
    <name type="scientific">Absidia glauca</name>
    <name type="common">Pin mould</name>
    <dbReference type="NCBI Taxonomy" id="4829"/>
    <lineage>
        <taxon>Eukaryota</taxon>
        <taxon>Fungi</taxon>
        <taxon>Fungi incertae sedis</taxon>
        <taxon>Mucoromycota</taxon>
        <taxon>Mucoromycotina</taxon>
        <taxon>Mucoromycetes</taxon>
        <taxon>Mucorales</taxon>
        <taxon>Cunninghamellaceae</taxon>
        <taxon>Absidia</taxon>
    </lineage>
</organism>
<dbReference type="InterPro" id="IPR036573">
    <property type="entry name" value="CBM_sf_5/12"/>
</dbReference>
<dbReference type="InterPro" id="IPR001223">
    <property type="entry name" value="Glyco_hydro18_cat"/>
</dbReference>
<feature type="domain" description="GH18" evidence="11">
    <location>
        <begin position="27"/>
        <end position="328"/>
    </location>
</feature>
<sequence length="616" mass="65773">MKAVSLALIATTLMASVVHGFDNTCNDNLAVYWGQNSYGAAHGNDPANWQQNIREYCQDSTIDIIPMAFVTQFFGTGGLPVINLANICNNVDNSTFPGTSLANCAAIADDIKFCQSKGKAVTLSLGGATGGAGFQSDSQASTFADNVWNLFMGGSSSTRPFGDAVLDGIDLDIEGGGSNYYGTFLTKLRSYFNSANKKYYVTAAPQCVYPDANLGATISQNSIDAIYVQFYNNPCGLQTWGTTGWNYGVWDYWAKNISPNKDIKVYIGAPASPTAAGGGYVPVSTLSTIALSTRQSFPSFGGVMFWDASQAVANGHIDQGIKQALSAGGSCGKAFNYPACSAPAFDKGSRYPGGSKVSKDGYIWQASWDATGVTPDGSFANWIPISACSGAGSGTTAAPTTTKSVIPTTTTAQGSTTTTSSAPTSSPTTGTGTCGTVAAWASTAVYKAGDQVAYKGQIYKAGWWTLNDIPGGSTGVWTVVGPCSAKSKFVPTVAEKREIKSPKKARGLAKRDNKLLYSRACKRNWSAEESYYEQNLVARDGHLYQAKARSNGQAPEENASPKPKPIYTFDKWYTYTYPTLLESLPHINPYPYFNHYRTLPTLPHHYPLVPSYHLQL</sequence>
<keyword evidence="5" id="KW-0119">Carbohydrate metabolism</keyword>
<dbReference type="SMART" id="SM00495">
    <property type="entry name" value="ChtBD3"/>
    <property type="match status" value="3"/>
</dbReference>
<feature type="chain" id="PRO_5007899825" description="chitinase" evidence="10">
    <location>
        <begin position="21"/>
        <end position="616"/>
    </location>
</feature>